<keyword evidence="8" id="KW-1185">Reference proteome</keyword>
<dbReference type="EMBL" id="CAJQZP010000444">
    <property type="protein sequence ID" value="CAG4962093.1"/>
    <property type="molecule type" value="Genomic_DNA"/>
</dbReference>
<comment type="subcellular location">
    <subcellularLocation>
        <location evidence="1">Nucleus</location>
    </subcellularLocation>
</comment>
<evidence type="ECO:0000313" key="7">
    <source>
        <dbReference type="EMBL" id="CAG4962093.1"/>
    </source>
</evidence>
<keyword evidence="5" id="KW-0539">Nucleus</keyword>
<dbReference type="OrthoDB" id="117690at2759"/>
<evidence type="ECO:0000313" key="8">
    <source>
        <dbReference type="Proteomes" id="UP000691718"/>
    </source>
</evidence>
<name>A0A8S3WII2_PARAO</name>
<organism evidence="7 8">
    <name type="scientific">Parnassius apollo</name>
    <name type="common">Apollo butterfly</name>
    <name type="synonym">Papilio apollo</name>
    <dbReference type="NCBI Taxonomy" id="110799"/>
    <lineage>
        <taxon>Eukaryota</taxon>
        <taxon>Metazoa</taxon>
        <taxon>Ecdysozoa</taxon>
        <taxon>Arthropoda</taxon>
        <taxon>Hexapoda</taxon>
        <taxon>Insecta</taxon>
        <taxon>Pterygota</taxon>
        <taxon>Neoptera</taxon>
        <taxon>Endopterygota</taxon>
        <taxon>Lepidoptera</taxon>
        <taxon>Glossata</taxon>
        <taxon>Ditrysia</taxon>
        <taxon>Papilionoidea</taxon>
        <taxon>Papilionidae</taxon>
        <taxon>Parnassiinae</taxon>
        <taxon>Parnassini</taxon>
        <taxon>Parnassius</taxon>
        <taxon>Parnassius</taxon>
    </lineage>
</organism>
<dbReference type="GO" id="GO:0008270">
    <property type="term" value="F:zinc ion binding"/>
    <property type="evidence" value="ECO:0007669"/>
    <property type="project" value="UniProtKB-KW"/>
</dbReference>
<keyword evidence="2" id="KW-0479">Metal-binding</keyword>
<accession>A0A8S3WII2</accession>
<evidence type="ECO:0000256" key="4">
    <source>
        <dbReference type="ARBA" id="ARBA00022833"/>
    </source>
</evidence>
<comment type="caution">
    <text evidence="7">The sequence shown here is derived from an EMBL/GenBank/DDBJ whole genome shotgun (WGS) entry which is preliminary data.</text>
</comment>
<feature type="region of interest" description="Disordered" evidence="6">
    <location>
        <begin position="38"/>
        <end position="58"/>
    </location>
</feature>
<evidence type="ECO:0000256" key="6">
    <source>
        <dbReference type="SAM" id="MobiDB-lite"/>
    </source>
</evidence>
<evidence type="ECO:0000256" key="2">
    <source>
        <dbReference type="ARBA" id="ARBA00022723"/>
    </source>
</evidence>
<dbReference type="PANTHER" id="PTHR46481:SF10">
    <property type="entry name" value="ZINC FINGER BED DOMAIN-CONTAINING PROTEIN 39"/>
    <property type="match status" value="1"/>
</dbReference>
<dbReference type="InterPro" id="IPR052035">
    <property type="entry name" value="ZnF_BED_domain_contain"/>
</dbReference>
<gene>
    <name evidence="7" type="ORF">PAPOLLO_LOCUS6710</name>
</gene>
<dbReference type="AlphaFoldDB" id="A0A8S3WII2"/>
<dbReference type="PANTHER" id="PTHR46481">
    <property type="entry name" value="ZINC FINGER BED DOMAIN-CONTAINING PROTEIN 4"/>
    <property type="match status" value="1"/>
</dbReference>
<keyword evidence="4" id="KW-0862">Zinc</keyword>
<keyword evidence="3" id="KW-0863">Zinc-finger</keyword>
<sequence length="452" mass="52249">MMTQKRLVYIAMSAFLVVAKQFHRRASRHLTHVKRYHEMELEKDTPGTSSADGGPPPKKQATLEHILEKSVMYDTDDPRAKAITQTIAEQMCVDMEPFDLVNKLGFQRTIKQFCPKYKMVSRPHISENVIPDMYCRVRTKIMELLHELPHITITTDLWTSDASSSVNDFISVTAHGLDKNFELKNYCLEVFPFEGENHSAENIAQNLRQLFQDWHISERDVVTRWDSTLHALRRLLEQRVAIQASLPHVKCRTELSTEEWLLMEQVVSTLNYFEEATKSISEESACLSDAIPLINSLRKVLKQIKNNQETADDSYSSPEYYNFVEILLAGINDRFDYLESEETFILSTTLDPRYKLRTFFLQSTSIEAKRILISLITNRDTHVPVERVESQKKQNETFLGIWSACDSLIKEAEEEEPLSNMSSHPEQEELCIVATAPIIELKHYCQQQGQIR</sequence>
<dbReference type="Proteomes" id="UP000691718">
    <property type="component" value="Unassembled WGS sequence"/>
</dbReference>
<dbReference type="GO" id="GO:0005634">
    <property type="term" value="C:nucleus"/>
    <property type="evidence" value="ECO:0007669"/>
    <property type="project" value="UniProtKB-SubCell"/>
</dbReference>
<proteinExistence type="predicted"/>
<evidence type="ECO:0000256" key="1">
    <source>
        <dbReference type="ARBA" id="ARBA00004123"/>
    </source>
</evidence>
<reference evidence="7" key="1">
    <citation type="submission" date="2021-04" db="EMBL/GenBank/DDBJ databases">
        <authorList>
            <person name="Tunstrom K."/>
        </authorList>
    </citation>
    <scope>NUCLEOTIDE SEQUENCE</scope>
</reference>
<protein>
    <submittedName>
        <fullName evidence="7">(apollo) hypothetical protein</fullName>
    </submittedName>
</protein>
<evidence type="ECO:0000256" key="5">
    <source>
        <dbReference type="ARBA" id="ARBA00023242"/>
    </source>
</evidence>
<evidence type="ECO:0000256" key="3">
    <source>
        <dbReference type="ARBA" id="ARBA00022771"/>
    </source>
</evidence>